<dbReference type="InterPro" id="IPR033900">
    <property type="entry name" value="Gram_neg_porin_domain"/>
</dbReference>
<dbReference type="PRINTS" id="PR00182">
    <property type="entry name" value="ECOLNEIPORIN"/>
</dbReference>
<dbReference type="Gene3D" id="2.40.160.10">
    <property type="entry name" value="Porin"/>
    <property type="match status" value="1"/>
</dbReference>
<evidence type="ECO:0000256" key="11">
    <source>
        <dbReference type="SAM" id="SignalP"/>
    </source>
</evidence>
<dbReference type="InterPro" id="IPR050298">
    <property type="entry name" value="Gram-neg_bact_OMP"/>
</dbReference>
<evidence type="ECO:0000256" key="8">
    <source>
        <dbReference type="ARBA" id="ARBA00023114"/>
    </source>
</evidence>
<dbReference type="KEGG" id="pacs:FAZ98_26315"/>
<dbReference type="SUPFAM" id="SSF56935">
    <property type="entry name" value="Porins"/>
    <property type="match status" value="1"/>
</dbReference>
<keyword evidence="3" id="KW-0813">Transport</keyword>
<dbReference type="AlphaFoldDB" id="A0A7Z2JIL1"/>
<dbReference type="Proteomes" id="UP000433577">
    <property type="component" value="Chromosome 3"/>
</dbReference>
<dbReference type="OrthoDB" id="8982743at2"/>
<evidence type="ECO:0000256" key="10">
    <source>
        <dbReference type="ARBA" id="ARBA00023237"/>
    </source>
</evidence>
<dbReference type="PRINTS" id="PR00184">
    <property type="entry name" value="NEISSPPORIN"/>
</dbReference>
<dbReference type="EMBL" id="CP046915">
    <property type="protein sequence ID" value="QGZ65288.1"/>
    <property type="molecule type" value="Genomic_DNA"/>
</dbReference>
<dbReference type="PANTHER" id="PTHR34501:SF9">
    <property type="entry name" value="MAJOR OUTER MEMBRANE PROTEIN P.IA"/>
    <property type="match status" value="1"/>
</dbReference>
<evidence type="ECO:0000256" key="9">
    <source>
        <dbReference type="ARBA" id="ARBA00023136"/>
    </source>
</evidence>
<sequence>MNRKGALFLGTLLGTVCSASHAQDRVTLYGLIDQGIQYQTNAGPGKRVWFDSLSGIVGSRWGITGEENLGGGIKALFTLESGISLGNGQLGQGGTEFGRQAFVGFGSKDYGQITLGRQYDMIWYFPEPLTANALVGASVTAHPGDFDNAGNTIRFNNAVRYMSPNIRGLTFGAEYSFGGVAGDFTSTSGYSVGANYTNGPFQIAAAFDYFKNPTSSPGTGFFTAFANGATPLAFALNRAYRTAQAYQSAVIGTNYRFGNFTVAASYSNVQYANLGASFNNGTAVFNNYDIGISYRFSPTLTAGIAYDYMSGRAVTTASGSIVGDQHFNQFGFLADYFLSKRTDVYGGAGWQRASGTSSLGLPAVANIDNQTDSSNNKTVLVRIGIRHRF</sequence>
<evidence type="ECO:0000256" key="5">
    <source>
        <dbReference type="ARBA" id="ARBA00022692"/>
    </source>
</evidence>
<protein>
    <submittedName>
        <fullName evidence="13">Porin</fullName>
    </submittedName>
</protein>
<dbReference type="PANTHER" id="PTHR34501">
    <property type="entry name" value="PROTEIN YDDL-RELATED"/>
    <property type="match status" value="1"/>
</dbReference>
<keyword evidence="10" id="KW-0998">Cell outer membrane</keyword>
<evidence type="ECO:0000313" key="13">
    <source>
        <dbReference type="EMBL" id="QGZ65288.1"/>
    </source>
</evidence>
<dbReference type="GO" id="GO:0034220">
    <property type="term" value="P:monoatomic ion transmembrane transport"/>
    <property type="evidence" value="ECO:0007669"/>
    <property type="project" value="InterPro"/>
</dbReference>
<reference evidence="13 14" key="1">
    <citation type="submission" date="2019-12" db="EMBL/GenBank/DDBJ databases">
        <title>Paraburkholderia acidiphila 7Q-K02 sp. nov and Paraburkholderia acidisoli DHF22 sp. nov., two strains isolated from forest soil.</title>
        <authorList>
            <person name="Gao Z."/>
            <person name="Qiu L."/>
        </authorList>
    </citation>
    <scope>NUCLEOTIDE SEQUENCE [LARGE SCALE GENOMIC DNA]</scope>
    <source>
        <strain evidence="13 14">DHF22</strain>
    </source>
</reference>
<feature type="domain" description="Porin" evidence="12">
    <location>
        <begin position="11"/>
        <end position="355"/>
    </location>
</feature>
<keyword evidence="7" id="KW-0406">Ion transport</keyword>
<evidence type="ECO:0000256" key="1">
    <source>
        <dbReference type="ARBA" id="ARBA00004571"/>
    </source>
</evidence>
<evidence type="ECO:0000256" key="4">
    <source>
        <dbReference type="ARBA" id="ARBA00022452"/>
    </source>
</evidence>
<gene>
    <name evidence="13" type="ORF">FAZ98_26315</name>
</gene>
<keyword evidence="8" id="KW-0626">Porin</keyword>
<name>A0A7Z2JIL1_9BURK</name>
<evidence type="ECO:0000256" key="2">
    <source>
        <dbReference type="ARBA" id="ARBA00011233"/>
    </source>
</evidence>
<feature type="signal peptide" evidence="11">
    <location>
        <begin position="1"/>
        <end position="22"/>
    </location>
</feature>
<comment type="subcellular location">
    <subcellularLocation>
        <location evidence="1">Cell outer membrane</location>
        <topology evidence="1">Multi-pass membrane protein</topology>
    </subcellularLocation>
</comment>
<keyword evidence="5" id="KW-0812">Transmembrane</keyword>
<keyword evidence="6 11" id="KW-0732">Signal</keyword>
<evidence type="ECO:0000256" key="3">
    <source>
        <dbReference type="ARBA" id="ARBA00022448"/>
    </source>
</evidence>
<dbReference type="InterPro" id="IPR023614">
    <property type="entry name" value="Porin_dom_sf"/>
</dbReference>
<dbReference type="InterPro" id="IPR001702">
    <property type="entry name" value="Porin_Gram-ve"/>
</dbReference>
<dbReference type="Pfam" id="PF13609">
    <property type="entry name" value="Porin_4"/>
    <property type="match status" value="1"/>
</dbReference>
<accession>A0A7Z2JIL1</accession>
<organism evidence="13 14">
    <name type="scientific">Paraburkholderia acidisoli</name>
    <dbReference type="NCBI Taxonomy" id="2571748"/>
    <lineage>
        <taxon>Bacteria</taxon>
        <taxon>Pseudomonadati</taxon>
        <taxon>Pseudomonadota</taxon>
        <taxon>Betaproteobacteria</taxon>
        <taxon>Burkholderiales</taxon>
        <taxon>Burkholderiaceae</taxon>
        <taxon>Paraburkholderia</taxon>
    </lineage>
</organism>
<evidence type="ECO:0000256" key="7">
    <source>
        <dbReference type="ARBA" id="ARBA00023065"/>
    </source>
</evidence>
<dbReference type="GO" id="GO:0046930">
    <property type="term" value="C:pore complex"/>
    <property type="evidence" value="ECO:0007669"/>
    <property type="project" value="UniProtKB-KW"/>
</dbReference>
<evidence type="ECO:0000256" key="6">
    <source>
        <dbReference type="ARBA" id="ARBA00022729"/>
    </source>
</evidence>
<comment type="subunit">
    <text evidence="2">Homotrimer.</text>
</comment>
<proteinExistence type="predicted"/>
<keyword evidence="14" id="KW-1185">Reference proteome</keyword>
<dbReference type="GO" id="GO:0015288">
    <property type="term" value="F:porin activity"/>
    <property type="evidence" value="ECO:0007669"/>
    <property type="project" value="UniProtKB-KW"/>
</dbReference>
<dbReference type="InterPro" id="IPR002299">
    <property type="entry name" value="Porin_Neis"/>
</dbReference>
<evidence type="ECO:0000313" key="14">
    <source>
        <dbReference type="Proteomes" id="UP000433577"/>
    </source>
</evidence>
<evidence type="ECO:0000259" key="12">
    <source>
        <dbReference type="Pfam" id="PF13609"/>
    </source>
</evidence>
<dbReference type="CDD" id="cd00342">
    <property type="entry name" value="gram_neg_porins"/>
    <property type="match status" value="1"/>
</dbReference>
<feature type="chain" id="PRO_5031443011" evidence="11">
    <location>
        <begin position="23"/>
        <end position="389"/>
    </location>
</feature>
<keyword evidence="9" id="KW-0472">Membrane</keyword>
<dbReference type="RefSeq" id="WP_158955573.1">
    <property type="nucleotide sequence ID" value="NZ_CP046915.1"/>
</dbReference>
<keyword evidence="4" id="KW-1134">Transmembrane beta strand</keyword>
<dbReference type="GO" id="GO:0009279">
    <property type="term" value="C:cell outer membrane"/>
    <property type="evidence" value="ECO:0007669"/>
    <property type="project" value="UniProtKB-SubCell"/>
</dbReference>